<name>A0A316D8Z2_9BACL</name>
<dbReference type="InterPro" id="IPR036116">
    <property type="entry name" value="FN3_sf"/>
</dbReference>
<feature type="signal peptide" evidence="1">
    <location>
        <begin position="1"/>
        <end position="40"/>
    </location>
</feature>
<dbReference type="InterPro" id="IPR041624">
    <property type="entry name" value="RGI_lyase"/>
</dbReference>
<dbReference type="Gene3D" id="2.60.40.10">
    <property type="entry name" value="Immunoglobulins"/>
    <property type="match status" value="2"/>
</dbReference>
<dbReference type="SUPFAM" id="SSF49265">
    <property type="entry name" value="Fibronectin type III"/>
    <property type="match status" value="1"/>
</dbReference>
<comment type="caution">
    <text evidence="3">The sequence shown here is derived from an EMBL/GenBank/DDBJ whole genome shotgun (WGS) entry which is preliminary data.</text>
</comment>
<keyword evidence="4" id="KW-1185">Reference proteome</keyword>
<accession>A0A316D8Z2</accession>
<sequence length="442" mass="47036">MEKRTHIRPKIKLSGVALLSALLLATTSTVVSFFPTSAVAATGPVTVSGAADDAKTKLTWEAVAGATGYDVYRDGSKITDKPITETTYLDTTVIDGNTYIYTVSAIIGGFSSPHSNEVSLLPKSKPGLLRGVASDYDGVTNLTDGDNATVTSIAPYDCIIYTLAPGAKISGLKAVGDPSLIITLGDQSGMFVADYSSTAPSNEYIPVDKQHITQVRVTNLSDSTVDMKDLDVIGTLDRPDFETLISEFESIPEASHSQVTFRWGEFDGAVGYNLYRDGAQVENRVNTEPITGTTFTDTHVTNGSLYTYYLAPILPSGEEAKFYYALAGPTAPAGLLRGMSSTKGQTMLTDGNYDENVFVSHQNPPTYLLPKPAHITGVFAVGESGVQIQLYDAVGNLVATIGATDPTNNLTPVDAQNVTKVVVVVNPLYGSTLLEFDVFGTY</sequence>
<reference evidence="3 4" key="1">
    <citation type="submission" date="2018-05" db="EMBL/GenBank/DDBJ databases">
        <title>Genomic Encyclopedia of Type Strains, Phase IV (KMG-IV): sequencing the most valuable type-strain genomes for metagenomic binning, comparative biology and taxonomic classification.</title>
        <authorList>
            <person name="Goeker M."/>
        </authorList>
    </citation>
    <scope>NUCLEOTIDE SEQUENCE [LARGE SCALE GENOMIC DNA]</scope>
    <source>
        <strain evidence="3 4">DSM 18773</strain>
    </source>
</reference>
<dbReference type="Proteomes" id="UP000245634">
    <property type="component" value="Unassembled WGS sequence"/>
</dbReference>
<evidence type="ECO:0000313" key="3">
    <source>
        <dbReference type="EMBL" id="PWK11555.1"/>
    </source>
</evidence>
<keyword evidence="1" id="KW-0732">Signal</keyword>
<evidence type="ECO:0000259" key="2">
    <source>
        <dbReference type="Pfam" id="PF18370"/>
    </source>
</evidence>
<evidence type="ECO:0000313" key="4">
    <source>
        <dbReference type="Proteomes" id="UP000245634"/>
    </source>
</evidence>
<dbReference type="InterPro" id="IPR013783">
    <property type="entry name" value="Ig-like_fold"/>
</dbReference>
<dbReference type="AlphaFoldDB" id="A0A316D8Z2"/>
<dbReference type="OrthoDB" id="9802318at2"/>
<dbReference type="RefSeq" id="WP_109689693.1">
    <property type="nucleotide sequence ID" value="NZ_QGGL01000010.1"/>
</dbReference>
<organism evidence="3 4">
    <name type="scientific">Tumebacillus permanentifrigoris</name>
    <dbReference type="NCBI Taxonomy" id="378543"/>
    <lineage>
        <taxon>Bacteria</taxon>
        <taxon>Bacillati</taxon>
        <taxon>Bacillota</taxon>
        <taxon>Bacilli</taxon>
        <taxon>Bacillales</taxon>
        <taxon>Alicyclobacillaceae</taxon>
        <taxon>Tumebacillus</taxon>
    </lineage>
</organism>
<feature type="chain" id="PRO_5016359953" description="Rhamnogalacturonan I lyase beta-sheet domain-containing protein" evidence="1">
    <location>
        <begin position="41"/>
        <end position="442"/>
    </location>
</feature>
<evidence type="ECO:0000256" key="1">
    <source>
        <dbReference type="SAM" id="SignalP"/>
    </source>
</evidence>
<gene>
    <name evidence="3" type="ORF">C7459_11084</name>
</gene>
<proteinExistence type="predicted"/>
<dbReference type="Pfam" id="PF18370">
    <property type="entry name" value="RGI_lyase"/>
    <property type="match status" value="1"/>
</dbReference>
<feature type="domain" description="Rhamnogalacturonan I lyase beta-sheet" evidence="2">
    <location>
        <begin position="66"/>
        <end position="119"/>
    </location>
</feature>
<dbReference type="EMBL" id="QGGL01000010">
    <property type="protein sequence ID" value="PWK11555.1"/>
    <property type="molecule type" value="Genomic_DNA"/>
</dbReference>
<protein>
    <recommendedName>
        <fullName evidence="2">Rhamnogalacturonan I lyase beta-sheet domain-containing protein</fullName>
    </recommendedName>
</protein>